<dbReference type="Proteomes" id="UP000001542">
    <property type="component" value="Unassembled WGS sequence"/>
</dbReference>
<evidence type="ECO:0000256" key="1">
    <source>
        <dbReference type="ARBA" id="ARBA00006850"/>
    </source>
</evidence>
<dbReference type="InterPro" id="IPR001163">
    <property type="entry name" value="Sm_dom_euk/arc"/>
</dbReference>
<dbReference type="FunFam" id="2.30.30.100:FF:000096">
    <property type="entry name" value="Small nuclear ribonucleoprotein G"/>
    <property type="match status" value="1"/>
</dbReference>
<name>A2D9R8_TRIV3</name>
<dbReference type="FunCoup" id="A2D9R8">
    <property type="interactions" value="687"/>
</dbReference>
<keyword evidence="6" id="KW-1185">Reference proteome</keyword>
<accession>A2D9R8</accession>
<dbReference type="InterPro" id="IPR044641">
    <property type="entry name" value="Lsm7/SmG-like"/>
</dbReference>
<organism evidence="5 6">
    <name type="scientific">Trichomonas vaginalis (strain ATCC PRA-98 / G3)</name>
    <dbReference type="NCBI Taxonomy" id="412133"/>
    <lineage>
        <taxon>Eukaryota</taxon>
        <taxon>Metamonada</taxon>
        <taxon>Parabasalia</taxon>
        <taxon>Trichomonadida</taxon>
        <taxon>Trichomonadidae</taxon>
        <taxon>Trichomonas</taxon>
    </lineage>
</organism>
<dbReference type="STRING" id="5722.A2D9R8"/>
<dbReference type="SMART" id="SM00651">
    <property type="entry name" value="Sm"/>
    <property type="match status" value="1"/>
</dbReference>
<reference evidence="5" key="1">
    <citation type="submission" date="2006-10" db="EMBL/GenBank/DDBJ databases">
        <authorList>
            <person name="Amadeo P."/>
            <person name="Zhao Q."/>
            <person name="Wortman J."/>
            <person name="Fraser-Liggett C."/>
            <person name="Carlton J."/>
        </authorList>
    </citation>
    <scope>NUCLEOTIDE SEQUENCE</scope>
    <source>
        <strain evidence="5">G3</strain>
    </source>
</reference>
<dbReference type="PROSITE" id="PS52002">
    <property type="entry name" value="SM"/>
    <property type="match status" value="1"/>
</dbReference>
<comment type="similarity">
    <text evidence="1">Belongs to the snRNP Sm proteins family.</text>
</comment>
<dbReference type="EMBL" id="DS113181">
    <property type="protein sequence ID" value="EAY22924.1"/>
    <property type="molecule type" value="Genomic_DNA"/>
</dbReference>
<dbReference type="SMR" id="A2D9R8"/>
<dbReference type="Pfam" id="PF01423">
    <property type="entry name" value="LSM"/>
    <property type="match status" value="1"/>
</dbReference>
<dbReference type="GO" id="GO:0005687">
    <property type="term" value="C:U4 snRNP"/>
    <property type="evidence" value="ECO:0000318"/>
    <property type="project" value="GO_Central"/>
</dbReference>
<evidence type="ECO:0000313" key="6">
    <source>
        <dbReference type="Proteomes" id="UP000001542"/>
    </source>
</evidence>
<dbReference type="GO" id="GO:0005686">
    <property type="term" value="C:U2 snRNP"/>
    <property type="evidence" value="ECO:0000318"/>
    <property type="project" value="GO_Central"/>
</dbReference>
<dbReference type="InParanoid" id="A2D9R8"/>
<dbReference type="GO" id="GO:0071004">
    <property type="term" value="C:U2-type prespliceosome"/>
    <property type="evidence" value="ECO:0000318"/>
    <property type="project" value="GO_Central"/>
</dbReference>
<dbReference type="AlphaFoldDB" id="A2D9R8"/>
<evidence type="ECO:0000259" key="4">
    <source>
        <dbReference type="PROSITE" id="PS52002"/>
    </source>
</evidence>
<protein>
    <recommendedName>
        <fullName evidence="3">Sm protein G</fullName>
    </recommendedName>
</protein>
<reference evidence="5" key="2">
    <citation type="journal article" date="2007" name="Science">
        <title>Draft genome sequence of the sexually transmitted pathogen Trichomonas vaginalis.</title>
        <authorList>
            <person name="Carlton J.M."/>
            <person name="Hirt R.P."/>
            <person name="Silva J.C."/>
            <person name="Delcher A.L."/>
            <person name="Schatz M."/>
            <person name="Zhao Q."/>
            <person name="Wortman J.R."/>
            <person name="Bidwell S.L."/>
            <person name="Alsmark U.C.M."/>
            <person name="Besteiro S."/>
            <person name="Sicheritz-Ponten T."/>
            <person name="Noel C.J."/>
            <person name="Dacks J.B."/>
            <person name="Foster P.G."/>
            <person name="Simillion C."/>
            <person name="Van de Peer Y."/>
            <person name="Miranda-Saavedra D."/>
            <person name="Barton G.J."/>
            <person name="Westrop G.D."/>
            <person name="Mueller S."/>
            <person name="Dessi D."/>
            <person name="Fiori P.L."/>
            <person name="Ren Q."/>
            <person name="Paulsen I."/>
            <person name="Zhang H."/>
            <person name="Bastida-Corcuera F.D."/>
            <person name="Simoes-Barbosa A."/>
            <person name="Brown M.T."/>
            <person name="Hayes R.D."/>
            <person name="Mukherjee M."/>
            <person name="Okumura C.Y."/>
            <person name="Schneider R."/>
            <person name="Smith A.J."/>
            <person name="Vanacova S."/>
            <person name="Villalvazo M."/>
            <person name="Haas B.J."/>
            <person name="Pertea M."/>
            <person name="Feldblyum T.V."/>
            <person name="Utterback T.R."/>
            <person name="Shu C.L."/>
            <person name="Osoegawa K."/>
            <person name="de Jong P.J."/>
            <person name="Hrdy I."/>
            <person name="Horvathova L."/>
            <person name="Zubacova Z."/>
            <person name="Dolezal P."/>
            <person name="Malik S.B."/>
            <person name="Logsdon J.M. Jr."/>
            <person name="Henze K."/>
            <person name="Gupta A."/>
            <person name="Wang C.C."/>
            <person name="Dunne R.L."/>
            <person name="Upcroft J.A."/>
            <person name="Upcroft P."/>
            <person name="White O."/>
            <person name="Salzberg S.L."/>
            <person name="Tang P."/>
            <person name="Chiu C.-H."/>
            <person name="Lee Y.-S."/>
            <person name="Embley T.M."/>
            <person name="Coombs G.H."/>
            <person name="Mottram J.C."/>
            <person name="Tachezy J."/>
            <person name="Fraser-Liggett C.M."/>
            <person name="Johnson P.J."/>
        </authorList>
    </citation>
    <scope>NUCLEOTIDE SEQUENCE [LARGE SCALE GENOMIC DNA]</scope>
    <source>
        <strain evidence="5">G3</strain>
    </source>
</reference>
<dbReference type="OrthoDB" id="2146at2759"/>
<dbReference type="PANTHER" id="PTHR10553:SF2">
    <property type="entry name" value="SMALL NUCLEAR RIBONUCLEOPROTEIN G"/>
    <property type="match status" value="1"/>
</dbReference>
<dbReference type="PANTHER" id="PTHR10553">
    <property type="entry name" value="SMALL NUCLEAR RIBONUCLEOPROTEIN"/>
    <property type="match status" value="1"/>
</dbReference>
<dbReference type="SUPFAM" id="SSF50182">
    <property type="entry name" value="Sm-like ribonucleoproteins"/>
    <property type="match status" value="1"/>
</dbReference>
<proteinExistence type="inferred from homology"/>
<sequence length="81" mass="9181">MSVQMTQAQPPYPELKGHLQKQVKIMLNKDREVSGILTGFDHFMNLTIRDAQIKTPYDKAPVFCNSCVIRGTMILSVETLN</sequence>
<dbReference type="VEuPathDB" id="TrichDB:TVAG_076710"/>
<dbReference type="GO" id="GO:0005685">
    <property type="term" value="C:U1 snRNP"/>
    <property type="evidence" value="ECO:0000318"/>
    <property type="project" value="GO_Central"/>
</dbReference>
<dbReference type="GO" id="GO:0071011">
    <property type="term" value="C:precatalytic spliceosome"/>
    <property type="evidence" value="ECO:0000318"/>
    <property type="project" value="GO_Central"/>
</dbReference>
<feature type="domain" description="Sm" evidence="4">
    <location>
        <begin position="10"/>
        <end position="81"/>
    </location>
</feature>
<dbReference type="GO" id="GO:0005682">
    <property type="term" value="C:U5 snRNP"/>
    <property type="evidence" value="ECO:0000318"/>
    <property type="project" value="GO_Central"/>
</dbReference>
<dbReference type="GO" id="GO:0000398">
    <property type="term" value="P:mRNA splicing, via spliceosome"/>
    <property type="evidence" value="ECO:0000318"/>
    <property type="project" value="GO_Central"/>
</dbReference>
<evidence type="ECO:0000256" key="2">
    <source>
        <dbReference type="ARBA" id="ARBA00023274"/>
    </source>
</evidence>
<dbReference type="GO" id="GO:0005689">
    <property type="term" value="C:U12-type spliceosomal complex"/>
    <property type="evidence" value="ECO:0000318"/>
    <property type="project" value="GO_Central"/>
</dbReference>
<gene>
    <name evidence="5" type="ORF">TVAG_076710</name>
</gene>
<dbReference type="GO" id="GO:0071013">
    <property type="term" value="C:catalytic step 2 spliceosome"/>
    <property type="evidence" value="ECO:0000318"/>
    <property type="project" value="GO_Central"/>
</dbReference>
<dbReference type="KEGG" id="tva:5468483"/>
<dbReference type="InterPro" id="IPR010920">
    <property type="entry name" value="LSM_dom_sf"/>
</dbReference>
<dbReference type="GO" id="GO:0034719">
    <property type="term" value="C:SMN-Sm protein complex"/>
    <property type="evidence" value="ECO:0000318"/>
    <property type="project" value="GO_Central"/>
</dbReference>
<keyword evidence="2" id="KW-0687">Ribonucleoprotein</keyword>
<dbReference type="GO" id="GO:0003723">
    <property type="term" value="F:RNA binding"/>
    <property type="evidence" value="ECO:0007669"/>
    <property type="project" value="InterPro"/>
</dbReference>
<evidence type="ECO:0000256" key="3">
    <source>
        <dbReference type="ARBA" id="ARBA00041356"/>
    </source>
</evidence>
<dbReference type="RefSeq" id="XP_001583910.1">
    <property type="nucleotide sequence ID" value="XM_001583860.1"/>
</dbReference>
<evidence type="ECO:0000313" key="5">
    <source>
        <dbReference type="EMBL" id="EAY22924.1"/>
    </source>
</evidence>
<dbReference type="InterPro" id="IPR047575">
    <property type="entry name" value="Sm"/>
</dbReference>
<dbReference type="GO" id="GO:0097526">
    <property type="term" value="C:spliceosomal tri-snRNP complex"/>
    <property type="evidence" value="ECO:0000318"/>
    <property type="project" value="GO_Central"/>
</dbReference>
<dbReference type="GO" id="GO:0043186">
    <property type="term" value="C:P granule"/>
    <property type="evidence" value="ECO:0000318"/>
    <property type="project" value="GO_Central"/>
</dbReference>
<dbReference type="VEuPathDB" id="TrichDB:TVAGG3_0292090"/>
<dbReference type="Gene3D" id="2.30.30.100">
    <property type="match status" value="1"/>
</dbReference>